<dbReference type="Gene3D" id="3.40.850.10">
    <property type="entry name" value="Kinesin motor domain"/>
    <property type="match status" value="1"/>
</dbReference>
<feature type="coiled-coil region" evidence="12">
    <location>
        <begin position="757"/>
        <end position="849"/>
    </location>
</feature>
<dbReference type="SMART" id="SM00129">
    <property type="entry name" value="KISc"/>
    <property type="match status" value="1"/>
</dbReference>
<dbReference type="CDD" id="cd23649">
    <property type="entry name" value="Khc_CBD_cc"/>
    <property type="match status" value="1"/>
</dbReference>
<dbReference type="PANTHER" id="PTHR47968:SF75">
    <property type="entry name" value="CENTROMERE-ASSOCIATED PROTEIN E"/>
    <property type="match status" value="1"/>
</dbReference>
<dbReference type="FunFam" id="3.40.850.10:FF:000031">
    <property type="entry name" value="Kinesin-like protein"/>
    <property type="match status" value="1"/>
</dbReference>
<keyword evidence="3 11" id="KW-0493">Microtubule</keyword>
<feature type="coiled-coil region" evidence="12">
    <location>
        <begin position="434"/>
        <end position="538"/>
    </location>
</feature>
<feature type="region of interest" description="Disordered" evidence="13">
    <location>
        <begin position="382"/>
        <end position="426"/>
    </location>
</feature>
<keyword evidence="8" id="KW-0206">Cytoskeleton</keyword>
<evidence type="ECO:0000313" key="15">
    <source>
        <dbReference type="EMBL" id="KAK1755934.1"/>
    </source>
</evidence>
<evidence type="ECO:0000256" key="10">
    <source>
        <dbReference type="PROSITE-ProRule" id="PRU00283"/>
    </source>
</evidence>
<dbReference type="PANTHER" id="PTHR47968">
    <property type="entry name" value="CENTROMERE PROTEIN E"/>
    <property type="match status" value="1"/>
</dbReference>
<feature type="domain" description="Kinesin motor" evidence="14">
    <location>
        <begin position="6"/>
        <end position="329"/>
    </location>
</feature>
<evidence type="ECO:0000256" key="3">
    <source>
        <dbReference type="ARBA" id="ARBA00022701"/>
    </source>
</evidence>
<evidence type="ECO:0000256" key="11">
    <source>
        <dbReference type="RuleBase" id="RU000394"/>
    </source>
</evidence>
<organism evidence="15 16">
    <name type="scientific">Echria macrotheca</name>
    <dbReference type="NCBI Taxonomy" id="438768"/>
    <lineage>
        <taxon>Eukaryota</taxon>
        <taxon>Fungi</taxon>
        <taxon>Dikarya</taxon>
        <taxon>Ascomycota</taxon>
        <taxon>Pezizomycotina</taxon>
        <taxon>Sordariomycetes</taxon>
        <taxon>Sordariomycetidae</taxon>
        <taxon>Sordariales</taxon>
        <taxon>Schizotheciaceae</taxon>
        <taxon>Echria</taxon>
    </lineage>
</organism>
<keyword evidence="5 10" id="KW-0067">ATP-binding</keyword>
<comment type="function">
    <text evidence="9">Kinesin is a microtubule-associated force-producing protein that may play a role in organelle transport. Its motor activity is directed toward the microtubule's plus end.</text>
</comment>
<evidence type="ECO:0000256" key="1">
    <source>
        <dbReference type="ARBA" id="ARBA00004245"/>
    </source>
</evidence>
<dbReference type="GO" id="GO:0008017">
    <property type="term" value="F:microtubule binding"/>
    <property type="evidence" value="ECO:0007669"/>
    <property type="project" value="InterPro"/>
</dbReference>
<dbReference type="InterPro" id="IPR027640">
    <property type="entry name" value="Kinesin-like_fam"/>
</dbReference>
<dbReference type="Pfam" id="PF00225">
    <property type="entry name" value="Kinesin"/>
    <property type="match status" value="1"/>
</dbReference>
<name>A0AAJ0BCV1_9PEZI</name>
<dbReference type="SUPFAM" id="SSF52540">
    <property type="entry name" value="P-loop containing nucleoside triphosphate hydrolases"/>
    <property type="match status" value="1"/>
</dbReference>
<evidence type="ECO:0000256" key="7">
    <source>
        <dbReference type="ARBA" id="ARBA00023175"/>
    </source>
</evidence>
<dbReference type="GO" id="GO:0005524">
    <property type="term" value="F:ATP binding"/>
    <property type="evidence" value="ECO:0007669"/>
    <property type="project" value="UniProtKB-UniRule"/>
</dbReference>
<keyword evidence="2" id="KW-0963">Cytoplasm</keyword>
<dbReference type="Proteomes" id="UP001239445">
    <property type="component" value="Unassembled WGS sequence"/>
</dbReference>
<keyword evidence="16" id="KW-1185">Reference proteome</keyword>
<evidence type="ECO:0000313" key="16">
    <source>
        <dbReference type="Proteomes" id="UP001239445"/>
    </source>
</evidence>
<dbReference type="InterPro" id="IPR027417">
    <property type="entry name" value="P-loop_NTPase"/>
</dbReference>
<evidence type="ECO:0000256" key="8">
    <source>
        <dbReference type="ARBA" id="ARBA00023212"/>
    </source>
</evidence>
<feature type="coiled-coil region" evidence="12">
    <location>
        <begin position="686"/>
        <end position="713"/>
    </location>
</feature>
<reference evidence="15" key="1">
    <citation type="submission" date="2023-06" db="EMBL/GenBank/DDBJ databases">
        <title>Genome-scale phylogeny and comparative genomics of the fungal order Sordariales.</title>
        <authorList>
            <consortium name="Lawrence Berkeley National Laboratory"/>
            <person name="Hensen N."/>
            <person name="Bonometti L."/>
            <person name="Westerberg I."/>
            <person name="Brannstrom I.O."/>
            <person name="Guillou S."/>
            <person name="Cros-Aarteil S."/>
            <person name="Calhoun S."/>
            <person name="Haridas S."/>
            <person name="Kuo A."/>
            <person name="Mondo S."/>
            <person name="Pangilinan J."/>
            <person name="Riley R."/>
            <person name="Labutti K."/>
            <person name="Andreopoulos B."/>
            <person name="Lipzen A."/>
            <person name="Chen C."/>
            <person name="Yanf M."/>
            <person name="Daum C."/>
            <person name="Ng V."/>
            <person name="Clum A."/>
            <person name="Steindorff A."/>
            <person name="Ohm R."/>
            <person name="Martin F."/>
            <person name="Silar P."/>
            <person name="Natvig D."/>
            <person name="Lalanne C."/>
            <person name="Gautier V."/>
            <person name="Ament-Velasquez S.L."/>
            <person name="Kruys A."/>
            <person name="Hutchinson M.I."/>
            <person name="Powell A.J."/>
            <person name="Barry K."/>
            <person name="Miller A.N."/>
            <person name="Grigoriev I.V."/>
            <person name="Debuchy R."/>
            <person name="Gladieux P."/>
            <person name="Thoren M.H."/>
            <person name="Johannesson H."/>
        </authorList>
    </citation>
    <scope>NUCLEOTIDE SEQUENCE</scope>
    <source>
        <strain evidence="15">PSN4</strain>
    </source>
</reference>
<comment type="subcellular location">
    <subcellularLocation>
        <location evidence="1">Cytoplasm</location>
        <location evidence="1">Cytoskeleton</location>
    </subcellularLocation>
</comment>
<dbReference type="AlphaFoldDB" id="A0AAJ0BCV1"/>
<dbReference type="PRINTS" id="PR00380">
    <property type="entry name" value="KINESINHEAVY"/>
</dbReference>
<proteinExistence type="inferred from homology"/>
<evidence type="ECO:0000259" key="14">
    <source>
        <dbReference type="PROSITE" id="PS50067"/>
    </source>
</evidence>
<feature type="coiled-coil region" evidence="12">
    <location>
        <begin position="630"/>
        <end position="657"/>
    </location>
</feature>
<evidence type="ECO:0000256" key="4">
    <source>
        <dbReference type="ARBA" id="ARBA00022741"/>
    </source>
</evidence>
<evidence type="ECO:0000256" key="13">
    <source>
        <dbReference type="SAM" id="MobiDB-lite"/>
    </source>
</evidence>
<evidence type="ECO:0000256" key="9">
    <source>
        <dbReference type="ARBA" id="ARBA00056728"/>
    </source>
</evidence>
<feature type="binding site" evidence="10">
    <location>
        <begin position="87"/>
        <end position="94"/>
    </location>
    <ligand>
        <name>ATP</name>
        <dbReference type="ChEBI" id="CHEBI:30616"/>
    </ligand>
</feature>
<evidence type="ECO:0000256" key="12">
    <source>
        <dbReference type="SAM" id="Coils"/>
    </source>
</evidence>
<keyword evidence="6 12" id="KW-0175">Coiled coil</keyword>
<protein>
    <recommendedName>
        <fullName evidence="11">Kinesin-like protein</fullName>
    </recommendedName>
</protein>
<evidence type="ECO:0000256" key="5">
    <source>
        <dbReference type="ARBA" id="ARBA00022840"/>
    </source>
</evidence>
<dbReference type="InterPro" id="IPR059182">
    <property type="entry name" value="Khc_C"/>
</dbReference>
<keyword evidence="4 10" id="KW-0547">Nucleotide-binding</keyword>
<dbReference type="PROSITE" id="PS00411">
    <property type="entry name" value="KINESIN_MOTOR_1"/>
    <property type="match status" value="1"/>
</dbReference>
<dbReference type="GO" id="GO:0003777">
    <property type="term" value="F:microtubule motor activity"/>
    <property type="evidence" value="ECO:0007669"/>
    <property type="project" value="InterPro"/>
</dbReference>
<gene>
    <name evidence="15" type="ORF">QBC47DRAFT_300277</name>
</gene>
<dbReference type="GO" id="GO:0005874">
    <property type="term" value="C:microtubule"/>
    <property type="evidence" value="ECO:0007669"/>
    <property type="project" value="UniProtKB-KW"/>
</dbReference>
<dbReference type="GO" id="GO:0007018">
    <property type="term" value="P:microtubule-based movement"/>
    <property type="evidence" value="ECO:0007669"/>
    <property type="project" value="InterPro"/>
</dbReference>
<accession>A0AAJ0BCV1</accession>
<dbReference type="InterPro" id="IPR036961">
    <property type="entry name" value="Kinesin_motor_dom_sf"/>
</dbReference>
<dbReference type="CDD" id="cd01369">
    <property type="entry name" value="KISc_KHC_KIF5"/>
    <property type="match status" value="1"/>
</dbReference>
<dbReference type="InterPro" id="IPR019821">
    <property type="entry name" value="Kinesin_motor_CS"/>
</dbReference>
<dbReference type="InterPro" id="IPR001752">
    <property type="entry name" value="Kinesin_motor_dom"/>
</dbReference>
<evidence type="ECO:0000256" key="6">
    <source>
        <dbReference type="ARBA" id="ARBA00023054"/>
    </source>
</evidence>
<comment type="caution">
    <text evidence="15">The sequence shown here is derived from an EMBL/GenBank/DDBJ whole genome shotgun (WGS) entry which is preliminary data.</text>
</comment>
<comment type="similarity">
    <text evidence="10 11">Belongs to the TRAFAC class myosin-kinesin ATPase superfamily. Kinesin family.</text>
</comment>
<dbReference type="PROSITE" id="PS50067">
    <property type="entry name" value="KINESIN_MOTOR_2"/>
    <property type="match status" value="1"/>
</dbReference>
<dbReference type="EMBL" id="MU839833">
    <property type="protein sequence ID" value="KAK1755934.1"/>
    <property type="molecule type" value="Genomic_DNA"/>
</dbReference>
<keyword evidence="7 10" id="KW-0505">Motor protein</keyword>
<sequence>MSSANSIKVVARFRPQNRIEIESGGQPIVRFDGPDTCTIDSKEAQASFTFDRVFDMSSKQADVFEFSIKPTVDDILNGYNGTVFAYGQTGAGKSYSMMGTSIDDEEGKGVIPRIVEQIFTSILSSAANIEYTVRVSYMEIYMERIRDLLAPQNDNLPVHEEKNRGVYVKGLLEIYVSSVQEVFEVMRRGGNARAVAATNMNQESSRSHSIFVVTITQKNVETGSAKSGQLFLVDLAGSEKVGKTGASGQTLEEAKKINKSLSALGMVINALTDGKSSHIPYRDSKLTRILQESLGGNSRTTLIINCSPSSYNDAETLSTLRFGMRAKSIKNKAKVNAELSPAELKAMLGKAKTQITTFENYIVNLEGEVQLWRAGETVPKERWVPPLGTEGVPRAESRPARPSTPSRLLPDRAETPAISERAGTPSLPLEKDEREEFLRRENELQDQLAEKESLAATIERQLRETKEELAILKEHDGKLGKENEKLISEANEVKMQLERLAFENKEAQITMDGLKDANSELTAELDEVKQQILDIKMSAKETSAVLDEKEKKKAEKMAKMMAGFDLSGDVFSENERSVADAIARLDALYEISSSGDPIPPDDLKALKDKLLETQGFVRQAELASFSLASNEAEARKRAELEARLEALQQQHEDLLTRSLGDEDKEEVKALLAKTLSDKAGAQVELVEELKADIALKTSENERLKALVDDLQRRVKSNGAAAATVPMANGKTVQQQLAEFDVMKKSLMRDLQNRCERVVELEISLDETREQYNNVLRSSNNRAQQKKMAFLERNLEQLTQVQRQLVEQNSALKKEVAIAERKLIARNERIQSLESLLQESQEKMAQANHKFEVQLAAVKDRLEAAKAGSTRGLNSPTGLGGFSIGSRIAKPLRGGGEVTAAANPTVASLQNNNAGENKRSSWFFQKS</sequence>
<evidence type="ECO:0000256" key="2">
    <source>
        <dbReference type="ARBA" id="ARBA00022490"/>
    </source>
</evidence>